<evidence type="ECO:0000256" key="1">
    <source>
        <dbReference type="ARBA" id="ARBA00004370"/>
    </source>
</evidence>
<comment type="subcellular location">
    <subcellularLocation>
        <location evidence="1">Membrane</location>
    </subcellularLocation>
</comment>
<evidence type="ECO:0000313" key="7">
    <source>
        <dbReference type="Proteomes" id="UP000184268"/>
    </source>
</evidence>
<evidence type="ECO:0000256" key="4">
    <source>
        <dbReference type="ARBA" id="ARBA00023136"/>
    </source>
</evidence>
<keyword evidence="3 5" id="KW-1133">Transmembrane helix</keyword>
<dbReference type="PANTHER" id="PTHR35371">
    <property type="entry name" value="INNER MEMBRANE PROTEIN"/>
    <property type="match status" value="1"/>
</dbReference>
<dbReference type="OrthoDB" id="513661at2"/>
<dbReference type="Pfam" id="PF01124">
    <property type="entry name" value="MAPEG"/>
    <property type="match status" value="1"/>
</dbReference>
<evidence type="ECO:0000313" key="6">
    <source>
        <dbReference type="EMBL" id="SHH22973.1"/>
    </source>
</evidence>
<evidence type="ECO:0000256" key="2">
    <source>
        <dbReference type="ARBA" id="ARBA00022692"/>
    </source>
</evidence>
<keyword evidence="4 5" id="KW-0472">Membrane</keyword>
<sequence>MAYLVLIALALIPYLLAGLGGWYKLRHLGNIDTRHPRQQDAQLSGTAHRITSAQRNAWEALGFFSAGLLASQLRGAPLEALALPSLLFLLTRLAHPLFYIGDRPTLRSATVVFGLFVGLYLALLAG</sequence>
<accession>A0A1M5RAY4</accession>
<gene>
    <name evidence="6" type="ORF">SAMN02745129_1537</name>
</gene>
<dbReference type="InterPro" id="IPR001129">
    <property type="entry name" value="Membr-assoc_MAPEG"/>
</dbReference>
<dbReference type="SUPFAM" id="SSF161084">
    <property type="entry name" value="MAPEG domain-like"/>
    <property type="match status" value="1"/>
</dbReference>
<feature type="transmembrane region" description="Helical" evidence="5">
    <location>
        <begin position="106"/>
        <end position="125"/>
    </location>
</feature>
<reference evidence="6 7" key="1">
    <citation type="submission" date="2016-11" db="EMBL/GenBank/DDBJ databases">
        <authorList>
            <person name="Jaros S."/>
            <person name="Januszkiewicz K."/>
            <person name="Wedrychowicz H."/>
        </authorList>
    </citation>
    <scope>NUCLEOTIDE SEQUENCE [LARGE SCALE GENOMIC DNA]</scope>
    <source>
        <strain evidence="6 7">DSM 16917</strain>
    </source>
</reference>
<dbReference type="GO" id="GO:0016020">
    <property type="term" value="C:membrane"/>
    <property type="evidence" value="ECO:0007669"/>
    <property type="project" value="UniProtKB-SubCell"/>
</dbReference>
<dbReference type="PANTHER" id="PTHR35371:SF1">
    <property type="entry name" value="BLR7753 PROTEIN"/>
    <property type="match status" value="1"/>
</dbReference>
<keyword evidence="2 5" id="KW-0812">Transmembrane</keyword>
<dbReference type="RefSeq" id="WP_067657606.1">
    <property type="nucleotide sequence ID" value="NZ_FQXG01000002.1"/>
</dbReference>
<dbReference type="InterPro" id="IPR023352">
    <property type="entry name" value="MAPEG-like_dom_sf"/>
</dbReference>
<name>A0A1M5RAY4_9GAMM</name>
<evidence type="ECO:0000256" key="3">
    <source>
        <dbReference type="ARBA" id="ARBA00022989"/>
    </source>
</evidence>
<keyword evidence="7" id="KW-1185">Reference proteome</keyword>
<dbReference type="AlphaFoldDB" id="A0A1M5RAY4"/>
<evidence type="ECO:0000256" key="5">
    <source>
        <dbReference type="SAM" id="Phobius"/>
    </source>
</evidence>
<organism evidence="6 7">
    <name type="scientific">Ferrimonas marina</name>
    <dbReference type="NCBI Taxonomy" id="299255"/>
    <lineage>
        <taxon>Bacteria</taxon>
        <taxon>Pseudomonadati</taxon>
        <taxon>Pseudomonadota</taxon>
        <taxon>Gammaproteobacteria</taxon>
        <taxon>Alteromonadales</taxon>
        <taxon>Ferrimonadaceae</taxon>
        <taxon>Ferrimonas</taxon>
    </lineage>
</organism>
<proteinExistence type="predicted"/>
<dbReference type="EMBL" id="FQXG01000002">
    <property type="protein sequence ID" value="SHH22973.1"/>
    <property type="molecule type" value="Genomic_DNA"/>
</dbReference>
<dbReference type="Proteomes" id="UP000184268">
    <property type="component" value="Unassembled WGS sequence"/>
</dbReference>
<dbReference type="Gene3D" id="1.20.120.550">
    <property type="entry name" value="Membrane associated eicosanoid/glutathione metabolism-like domain"/>
    <property type="match status" value="1"/>
</dbReference>
<protein>
    <submittedName>
        <fullName evidence="6">Uncharacterized conserved protein, MAPEG superfamily</fullName>
    </submittedName>
</protein>
<dbReference type="STRING" id="299255.SAMN02745129_1537"/>